<dbReference type="Pfam" id="PF00528">
    <property type="entry name" value="BPD_transp_1"/>
    <property type="match status" value="1"/>
</dbReference>
<feature type="transmembrane region" description="Helical" evidence="7">
    <location>
        <begin position="135"/>
        <end position="159"/>
    </location>
</feature>
<dbReference type="PROSITE" id="PS50928">
    <property type="entry name" value="ABC_TM1"/>
    <property type="match status" value="1"/>
</dbReference>
<dbReference type="PANTHER" id="PTHR43163:SF6">
    <property type="entry name" value="DIPEPTIDE TRANSPORT SYSTEM PERMEASE PROTEIN DPPB-RELATED"/>
    <property type="match status" value="1"/>
</dbReference>
<feature type="transmembrane region" description="Helical" evidence="7">
    <location>
        <begin position="339"/>
        <end position="365"/>
    </location>
</feature>
<keyword evidence="10" id="KW-1185">Reference proteome</keyword>
<comment type="subcellular location">
    <subcellularLocation>
        <location evidence="1 7">Cell membrane</location>
        <topology evidence="1 7">Multi-pass membrane protein</topology>
    </subcellularLocation>
</comment>
<dbReference type="InterPro" id="IPR045621">
    <property type="entry name" value="BPD_transp_1_N"/>
</dbReference>
<keyword evidence="4 7" id="KW-0812">Transmembrane</keyword>
<keyword evidence="3" id="KW-1003">Cell membrane</keyword>
<evidence type="ECO:0000256" key="2">
    <source>
        <dbReference type="ARBA" id="ARBA00022448"/>
    </source>
</evidence>
<feature type="transmembrane region" description="Helical" evidence="7">
    <location>
        <begin position="165"/>
        <end position="187"/>
    </location>
</feature>
<evidence type="ECO:0000256" key="7">
    <source>
        <dbReference type="RuleBase" id="RU363032"/>
    </source>
</evidence>
<feature type="transmembrane region" description="Helical" evidence="7">
    <location>
        <begin position="199"/>
        <end position="219"/>
    </location>
</feature>
<evidence type="ECO:0000256" key="6">
    <source>
        <dbReference type="ARBA" id="ARBA00023136"/>
    </source>
</evidence>
<evidence type="ECO:0000259" key="8">
    <source>
        <dbReference type="PROSITE" id="PS50928"/>
    </source>
</evidence>
<organism evidence="9 10">
    <name type="scientific">Pseudonocardia lutea</name>
    <dbReference type="NCBI Taxonomy" id="2172015"/>
    <lineage>
        <taxon>Bacteria</taxon>
        <taxon>Bacillati</taxon>
        <taxon>Actinomycetota</taxon>
        <taxon>Actinomycetes</taxon>
        <taxon>Pseudonocardiales</taxon>
        <taxon>Pseudonocardiaceae</taxon>
        <taxon>Pseudonocardia</taxon>
    </lineage>
</organism>
<gene>
    <name evidence="9" type="ORF">ACFQH9_19145</name>
</gene>
<dbReference type="Pfam" id="PF19300">
    <property type="entry name" value="BPD_transp_1_N"/>
    <property type="match status" value="1"/>
</dbReference>
<evidence type="ECO:0000256" key="4">
    <source>
        <dbReference type="ARBA" id="ARBA00022692"/>
    </source>
</evidence>
<sequence length="374" mass="39804">MLREVGRIVLRVLPVLLLVSIGTALLVQLVPGDPAVAVVGPEGTPEQYAAVRDQLGLDRPLYLRYVEWLGGFLQGDLGKTFVAPVQDVGSLIASRLPVTLEIAVLATALALAIAIPVGTWSAYRFGRGFDRAASGVAFGLISVPSFLLALVLIFFVVFRPDAVKGALIGLVALGTMFLALGTVGVKGERLTPDDKRRRLIAAGAVLVVGVGLVLVMPDFPRQGFARIETAGLADNLRSVFLPVLTLALAEAAQLTRVLRNDMATTLGEDFVLAARAKGMPVRHILVKEALRPSSFSLVTVAGISFGRLLGGTVVVETIFRLPGMGTLIVESVAKKEFLVLQSGVLLIATLYVVVNALVDLSYLFLDPRTRHARV</sequence>
<keyword evidence="5 7" id="KW-1133">Transmembrane helix</keyword>
<evidence type="ECO:0000256" key="1">
    <source>
        <dbReference type="ARBA" id="ARBA00004651"/>
    </source>
</evidence>
<keyword evidence="2 7" id="KW-0813">Transport</keyword>
<proteinExistence type="inferred from homology"/>
<dbReference type="InterPro" id="IPR000515">
    <property type="entry name" value="MetI-like"/>
</dbReference>
<reference evidence="10" key="1">
    <citation type="journal article" date="2019" name="Int. J. Syst. Evol. Microbiol.">
        <title>The Global Catalogue of Microorganisms (GCM) 10K type strain sequencing project: providing services to taxonomists for standard genome sequencing and annotation.</title>
        <authorList>
            <consortium name="The Broad Institute Genomics Platform"/>
            <consortium name="The Broad Institute Genome Sequencing Center for Infectious Disease"/>
            <person name="Wu L."/>
            <person name="Ma J."/>
        </authorList>
    </citation>
    <scope>NUCLEOTIDE SEQUENCE [LARGE SCALE GENOMIC DNA]</scope>
    <source>
        <strain evidence="10">CGMCC 4.7397</strain>
    </source>
</reference>
<keyword evidence="6 7" id="KW-0472">Membrane</keyword>
<dbReference type="CDD" id="cd06261">
    <property type="entry name" value="TM_PBP2"/>
    <property type="match status" value="1"/>
</dbReference>
<feature type="domain" description="ABC transmembrane type-1" evidence="8">
    <location>
        <begin position="96"/>
        <end position="358"/>
    </location>
</feature>
<dbReference type="Proteomes" id="UP001596119">
    <property type="component" value="Unassembled WGS sequence"/>
</dbReference>
<comment type="similarity">
    <text evidence="7">Belongs to the binding-protein-dependent transport system permease family.</text>
</comment>
<evidence type="ECO:0000313" key="9">
    <source>
        <dbReference type="EMBL" id="MFC5950388.1"/>
    </source>
</evidence>
<evidence type="ECO:0000313" key="10">
    <source>
        <dbReference type="Proteomes" id="UP001596119"/>
    </source>
</evidence>
<dbReference type="Gene3D" id="1.10.3720.10">
    <property type="entry name" value="MetI-like"/>
    <property type="match status" value="2"/>
</dbReference>
<dbReference type="RefSeq" id="WP_379567522.1">
    <property type="nucleotide sequence ID" value="NZ_JBHSQK010000047.1"/>
</dbReference>
<comment type="caution">
    <text evidence="9">The sequence shown here is derived from an EMBL/GenBank/DDBJ whole genome shotgun (WGS) entry which is preliminary data.</text>
</comment>
<protein>
    <submittedName>
        <fullName evidence="9">ABC transporter permease</fullName>
    </submittedName>
</protein>
<accession>A0ABW1IC89</accession>
<dbReference type="PANTHER" id="PTHR43163">
    <property type="entry name" value="DIPEPTIDE TRANSPORT SYSTEM PERMEASE PROTEIN DPPB-RELATED"/>
    <property type="match status" value="1"/>
</dbReference>
<dbReference type="EMBL" id="JBHSQK010000047">
    <property type="protein sequence ID" value="MFC5950388.1"/>
    <property type="molecule type" value="Genomic_DNA"/>
</dbReference>
<dbReference type="SUPFAM" id="SSF161098">
    <property type="entry name" value="MetI-like"/>
    <property type="match status" value="1"/>
</dbReference>
<name>A0ABW1IC89_9PSEU</name>
<dbReference type="InterPro" id="IPR035906">
    <property type="entry name" value="MetI-like_sf"/>
</dbReference>
<feature type="transmembrane region" description="Helical" evidence="7">
    <location>
        <begin position="12"/>
        <end position="30"/>
    </location>
</feature>
<evidence type="ECO:0000256" key="5">
    <source>
        <dbReference type="ARBA" id="ARBA00022989"/>
    </source>
</evidence>
<feature type="transmembrane region" description="Helical" evidence="7">
    <location>
        <begin position="102"/>
        <end position="123"/>
    </location>
</feature>
<evidence type="ECO:0000256" key="3">
    <source>
        <dbReference type="ARBA" id="ARBA00022475"/>
    </source>
</evidence>